<protein>
    <submittedName>
        <fullName evidence="2">Uncharacterized protein</fullName>
    </submittedName>
</protein>
<keyword evidence="3" id="KW-1185">Reference proteome</keyword>
<accession>A0ABQ6C6M2</accession>
<feature type="signal peptide" evidence="1">
    <location>
        <begin position="1"/>
        <end position="21"/>
    </location>
</feature>
<gene>
    <name evidence="2" type="ORF">GCM10007935_33950</name>
</gene>
<name>A0ABQ6C6M2_9BURK</name>
<dbReference type="Proteomes" id="UP001156903">
    <property type="component" value="Unassembled WGS sequence"/>
</dbReference>
<proteinExistence type="predicted"/>
<sequence>MTSLQTLIGMVAALAALSAAAQSANVPVTFVGTAGTGTMATCELSVKAQNKMDRKLLALVVEYQALDAASGKPLAGGLNSATVGGLAPGGNTEQPVGTAHAACERVRLQVTKTQCVTRGCQPGFAQQGLAGLQP</sequence>
<evidence type="ECO:0000256" key="1">
    <source>
        <dbReference type="SAM" id="SignalP"/>
    </source>
</evidence>
<dbReference type="RefSeq" id="WP_284308766.1">
    <property type="nucleotide sequence ID" value="NZ_BSPB01000039.1"/>
</dbReference>
<evidence type="ECO:0000313" key="2">
    <source>
        <dbReference type="EMBL" id="GLS15958.1"/>
    </source>
</evidence>
<organism evidence="2 3">
    <name type="scientific">Hydrogenophaga electricum</name>
    <dbReference type="NCBI Taxonomy" id="1230953"/>
    <lineage>
        <taxon>Bacteria</taxon>
        <taxon>Pseudomonadati</taxon>
        <taxon>Pseudomonadota</taxon>
        <taxon>Betaproteobacteria</taxon>
        <taxon>Burkholderiales</taxon>
        <taxon>Comamonadaceae</taxon>
        <taxon>Hydrogenophaga</taxon>
    </lineage>
</organism>
<feature type="chain" id="PRO_5046299558" evidence="1">
    <location>
        <begin position="22"/>
        <end position="134"/>
    </location>
</feature>
<evidence type="ECO:0000313" key="3">
    <source>
        <dbReference type="Proteomes" id="UP001156903"/>
    </source>
</evidence>
<reference evidence="3" key="1">
    <citation type="journal article" date="2019" name="Int. J. Syst. Evol. Microbiol.">
        <title>The Global Catalogue of Microorganisms (GCM) 10K type strain sequencing project: providing services to taxonomists for standard genome sequencing and annotation.</title>
        <authorList>
            <consortium name="The Broad Institute Genomics Platform"/>
            <consortium name="The Broad Institute Genome Sequencing Center for Infectious Disease"/>
            <person name="Wu L."/>
            <person name="Ma J."/>
        </authorList>
    </citation>
    <scope>NUCLEOTIDE SEQUENCE [LARGE SCALE GENOMIC DNA]</scope>
    <source>
        <strain evidence="3">NBRC 109341</strain>
    </source>
</reference>
<comment type="caution">
    <text evidence="2">The sequence shown here is derived from an EMBL/GenBank/DDBJ whole genome shotgun (WGS) entry which is preliminary data.</text>
</comment>
<dbReference type="EMBL" id="BSPB01000039">
    <property type="protein sequence ID" value="GLS15958.1"/>
    <property type="molecule type" value="Genomic_DNA"/>
</dbReference>
<keyword evidence="1" id="KW-0732">Signal</keyword>